<evidence type="ECO:0000256" key="1">
    <source>
        <dbReference type="ARBA" id="ARBA00023186"/>
    </source>
</evidence>
<accession>A0A2K2UEB9</accession>
<dbReference type="Proteomes" id="UP000236197">
    <property type="component" value="Unassembled WGS sequence"/>
</dbReference>
<dbReference type="InterPro" id="IPR050289">
    <property type="entry name" value="TorD/DmsD_chaperones"/>
</dbReference>
<dbReference type="PANTHER" id="PTHR34227">
    <property type="entry name" value="CHAPERONE PROTEIN YCDY"/>
    <property type="match status" value="1"/>
</dbReference>
<dbReference type="EMBL" id="PPEK01000001">
    <property type="protein sequence ID" value="PNV68671.1"/>
    <property type="molecule type" value="Genomic_DNA"/>
</dbReference>
<dbReference type="SUPFAM" id="SSF89155">
    <property type="entry name" value="TorD-like"/>
    <property type="match status" value="1"/>
</dbReference>
<sequence>MSCHTIALSRLYSNSQGEAMTKTEEMTQNRALWEGVSTTFDFLAQTANTTPDEASITELLAAVRAVPDDGGTSGCEAMRQYADECANVPMSQVARELAVDWTLLFRGMNRQTGPKPPYAGAWLSSDGVGIAEMCAVNKHYVMAGFGTSGKVGNRHDYFGIELEFVGRMARRIAEGDERAADALTSFLDSSVLPWFGAFVAQAAQKGKTAFWRGYLELVEASLADVRELLAA</sequence>
<dbReference type="InterPro" id="IPR020945">
    <property type="entry name" value="DMSO/NO3_reduct_chaperone"/>
</dbReference>
<dbReference type="Pfam" id="PF02613">
    <property type="entry name" value="Nitrate_red_del"/>
    <property type="match status" value="1"/>
</dbReference>
<dbReference type="InterPro" id="IPR036411">
    <property type="entry name" value="TorD-like_sf"/>
</dbReference>
<name>A0A2K2UEB9_9ACTN</name>
<gene>
    <name evidence="2" type="ORF">C2L71_01415</name>
</gene>
<evidence type="ECO:0000313" key="3">
    <source>
        <dbReference type="Proteomes" id="UP000236197"/>
    </source>
</evidence>
<proteinExistence type="predicted"/>
<comment type="caution">
    <text evidence="2">The sequence shown here is derived from an EMBL/GenBank/DDBJ whole genome shotgun (WGS) entry which is preliminary data.</text>
</comment>
<evidence type="ECO:0000313" key="2">
    <source>
        <dbReference type="EMBL" id="PNV68671.1"/>
    </source>
</evidence>
<protein>
    <recommendedName>
        <fullName evidence="4">Molecular chaperone TorD</fullName>
    </recommendedName>
</protein>
<keyword evidence="1" id="KW-0143">Chaperone</keyword>
<dbReference type="AlphaFoldDB" id="A0A2K2UEB9"/>
<keyword evidence="3" id="KW-1185">Reference proteome</keyword>
<reference evidence="3" key="1">
    <citation type="submission" date="2018-01" db="EMBL/GenBank/DDBJ databases">
        <title>Rubneribacter badeniensis gen. nov., sp. nov., and Colonibacter rubneri, gen. nov., sp. nov., WGS of new members of the Eggerthellaceae.</title>
        <authorList>
            <person name="Danylec N."/>
            <person name="Stoll D.A."/>
            <person name="Doetsch A."/>
            <person name="Kulling S.E."/>
            <person name="Huch M."/>
        </authorList>
    </citation>
    <scope>NUCLEOTIDE SEQUENCE [LARGE SCALE GENOMIC DNA]</scope>
    <source>
        <strain evidence="3">ResAG-96</strain>
    </source>
</reference>
<dbReference type="PANTHER" id="PTHR34227:SF1">
    <property type="entry name" value="DIMETHYL SULFOXIDE REDUCTASE CHAPERONE-RELATED"/>
    <property type="match status" value="1"/>
</dbReference>
<organism evidence="2 3">
    <name type="scientific">Enteroscipio rubneri</name>
    <dbReference type="NCBI Taxonomy" id="2070686"/>
    <lineage>
        <taxon>Bacteria</taxon>
        <taxon>Bacillati</taxon>
        <taxon>Actinomycetota</taxon>
        <taxon>Coriobacteriia</taxon>
        <taxon>Eggerthellales</taxon>
        <taxon>Eggerthellaceae</taxon>
        <taxon>Enteroscipio</taxon>
    </lineage>
</organism>
<dbReference type="Gene3D" id="1.10.3480.10">
    <property type="entry name" value="TorD-like"/>
    <property type="match status" value="1"/>
</dbReference>
<evidence type="ECO:0008006" key="4">
    <source>
        <dbReference type="Google" id="ProtNLM"/>
    </source>
</evidence>